<evidence type="ECO:0000313" key="2">
    <source>
        <dbReference type="EMBL" id="AEW04898.1"/>
    </source>
</evidence>
<protein>
    <submittedName>
        <fullName evidence="2">UBA/THIF-type NAD/FAD binding protein</fullName>
    </submittedName>
</protein>
<dbReference type="GO" id="GO:0008641">
    <property type="term" value="F:ubiquitin-like modifier activating enzyme activity"/>
    <property type="evidence" value="ECO:0007669"/>
    <property type="project" value="InterPro"/>
</dbReference>
<dbReference type="AlphaFoldDB" id="G8TWK0"/>
<dbReference type="GO" id="GO:0005829">
    <property type="term" value="C:cytosol"/>
    <property type="evidence" value="ECO:0007669"/>
    <property type="project" value="TreeGrafter"/>
</dbReference>
<dbReference type="GO" id="GO:0016779">
    <property type="term" value="F:nucleotidyltransferase activity"/>
    <property type="evidence" value="ECO:0007669"/>
    <property type="project" value="TreeGrafter"/>
</dbReference>
<dbReference type="SUPFAM" id="SSF69572">
    <property type="entry name" value="Activating enzymes of the ubiquitin-like proteins"/>
    <property type="match status" value="1"/>
</dbReference>
<reference evidence="2 3" key="2">
    <citation type="journal article" date="2012" name="Stand. Genomic Sci.">
        <title>Complete genome sequence of the moderately thermophilic mineral-sulfide-oxidizing firmicute Sulfobacillus acidophilus type strain (NAL(T)).</title>
        <authorList>
            <person name="Anderson I."/>
            <person name="Chertkov O."/>
            <person name="Chen A."/>
            <person name="Saunders E."/>
            <person name="Lapidus A."/>
            <person name="Nolan M."/>
            <person name="Lucas S."/>
            <person name="Hammon N."/>
            <person name="Deshpande S."/>
            <person name="Cheng J.F."/>
            <person name="Han C."/>
            <person name="Tapia R."/>
            <person name="Goodwin L.A."/>
            <person name="Pitluck S."/>
            <person name="Liolios K."/>
            <person name="Pagani I."/>
            <person name="Ivanova N."/>
            <person name="Mikhailova N."/>
            <person name="Pati A."/>
            <person name="Palaniappan K."/>
            <person name="Land M."/>
            <person name="Pan C."/>
            <person name="Rohde M."/>
            <person name="Pukall R."/>
            <person name="Goker M."/>
            <person name="Detter J.C."/>
            <person name="Woyke T."/>
            <person name="Bristow J."/>
            <person name="Eisen J.A."/>
            <person name="Markowitz V."/>
            <person name="Hugenholtz P."/>
            <person name="Kyrpides N.C."/>
            <person name="Klenk H.P."/>
            <person name="Mavromatis K."/>
        </authorList>
    </citation>
    <scope>NUCLEOTIDE SEQUENCE [LARGE SCALE GENOMIC DNA]</scope>
    <source>
        <strain evidence="3">ATCC 700253 / DSM 10332 / NAL</strain>
    </source>
</reference>
<dbReference type="GO" id="GO:0004792">
    <property type="term" value="F:thiosulfate-cyanide sulfurtransferase activity"/>
    <property type="evidence" value="ECO:0007669"/>
    <property type="project" value="TreeGrafter"/>
</dbReference>
<dbReference type="EMBL" id="CP003179">
    <property type="protein sequence ID" value="AEW04898.1"/>
    <property type="molecule type" value="Genomic_DNA"/>
</dbReference>
<dbReference type="PANTHER" id="PTHR10953">
    <property type="entry name" value="UBIQUITIN-ACTIVATING ENZYME E1"/>
    <property type="match status" value="1"/>
</dbReference>
<dbReference type="PANTHER" id="PTHR10953:SF102">
    <property type="entry name" value="ADENYLYLTRANSFERASE AND SULFURTRANSFERASE MOCS3"/>
    <property type="match status" value="1"/>
</dbReference>
<evidence type="ECO:0000259" key="1">
    <source>
        <dbReference type="Pfam" id="PF00899"/>
    </source>
</evidence>
<dbReference type="PATRIC" id="fig|679936.5.peg.1467"/>
<dbReference type="InterPro" id="IPR035985">
    <property type="entry name" value="Ubiquitin-activating_enz"/>
</dbReference>
<dbReference type="GO" id="GO:0008146">
    <property type="term" value="F:sulfotransferase activity"/>
    <property type="evidence" value="ECO:0007669"/>
    <property type="project" value="TreeGrafter"/>
</dbReference>
<dbReference type="STRING" id="679936.Sulac_1401"/>
<feature type="domain" description="THIF-type NAD/FAD binding fold" evidence="1">
    <location>
        <begin position="4"/>
        <end position="202"/>
    </location>
</feature>
<gene>
    <name evidence="2" type="ordered locus">Sulac_1401</name>
</gene>
<reference evidence="3" key="1">
    <citation type="submission" date="2011-12" db="EMBL/GenBank/DDBJ databases">
        <title>The complete genome of chromosome of Sulfobacillus acidophilus DSM 10332.</title>
        <authorList>
            <person name="Lucas S."/>
            <person name="Han J."/>
            <person name="Lapidus A."/>
            <person name="Bruce D."/>
            <person name="Goodwin L."/>
            <person name="Pitluck S."/>
            <person name="Peters L."/>
            <person name="Kyrpides N."/>
            <person name="Mavromatis K."/>
            <person name="Ivanova N."/>
            <person name="Mikhailova N."/>
            <person name="Chertkov O."/>
            <person name="Saunders E."/>
            <person name="Detter J.C."/>
            <person name="Tapia R."/>
            <person name="Han C."/>
            <person name="Land M."/>
            <person name="Hauser L."/>
            <person name="Markowitz V."/>
            <person name="Cheng J.-F."/>
            <person name="Hugenholtz P."/>
            <person name="Woyke T."/>
            <person name="Wu D."/>
            <person name="Pukall R."/>
            <person name="Gehrich-Schroeter G."/>
            <person name="Schneider S."/>
            <person name="Klenk H.-P."/>
            <person name="Eisen J.A."/>
        </authorList>
    </citation>
    <scope>NUCLEOTIDE SEQUENCE [LARGE SCALE GENOMIC DNA]</scope>
    <source>
        <strain evidence="3">ATCC 700253 / DSM 10332 / NAL</strain>
    </source>
</reference>
<dbReference type="InterPro" id="IPR045886">
    <property type="entry name" value="ThiF/MoeB/HesA"/>
</dbReference>
<organism evidence="2 3">
    <name type="scientific">Sulfobacillus acidophilus (strain ATCC 700253 / DSM 10332 / NAL)</name>
    <dbReference type="NCBI Taxonomy" id="679936"/>
    <lineage>
        <taxon>Bacteria</taxon>
        <taxon>Bacillati</taxon>
        <taxon>Bacillota</taxon>
        <taxon>Clostridia</taxon>
        <taxon>Eubacteriales</taxon>
        <taxon>Clostridiales Family XVII. Incertae Sedis</taxon>
        <taxon>Sulfobacillus</taxon>
    </lineage>
</organism>
<dbReference type="InterPro" id="IPR000594">
    <property type="entry name" value="ThiF_NAD_FAD-bd"/>
</dbReference>
<dbReference type="Pfam" id="PF00899">
    <property type="entry name" value="ThiF"/>
    <property type="match status" value="1"/>
</dbReference>
<accession>G8TWK0</accession>
<name>G8TWK0_SULAD</name>
<dbReference type="HOGENOM" id="CLU_013325_10_1_9"/>
<dbReference type="KEGG" id="sap:Sulac_1401"/>
<dbReference type="Gene3D" id="3.40.50.720">
    <property type="entry name" value="NAD(P)-binding Rossmann-like Domain"/>
    <property type="match status" value="1"/>
</dbReference>
<sequence length="217" mass="24373">MNGVRVAVVGAGATGSPTVWGLTQCDWVSQIIVVDPDQVALSNLPRQPWYHPEDVGRPKVVVLAERLAHPRIMGIHDAVDEDFTWPPVDVVIDATDNVKTRQDIEAWARRHHIPWIFSSALRWEGQVAWMHPEGPCLRCLFGDDWLDGPRCFEAGVVSGVTLAVAGQVIGLLERWQHNPADPDLYALWLIDGWESRVWSVRLGEGRCPHYAMGTYKR</sequence>
<dbReference type="Proteomes" id="UP000005439">
    <property type="component" value="Chromosome"/>
</dbReference>
<keyword evidence="3" id="KW-1185">Reference proteome</keyword>
<evidence type="ECO:0000313" key="3">
    <source>
        <dbReference type="Proteomes" id="UP000005439"/>
    </source>
</evidence>
<proteinExistence type="predicted"/>